<dbReference type="GO" id="GO:0016020">
    <property type="term" value="C:membrane"/>
    <property type="evidence" value="ECO:0007669"/>
    <property type="project" value="UniProtKB-SubCell"/>
</dbReference>
<evidence type="ECO:0000256" key="1">
    <source>
        <dbReference type="ARBA" id="ARBA00004141"/>
    </source>
</evidence>
<dbReference type="PANTHER" id="PTHR31357:SF5">
    <property type="entry name" value="SERPENTINE RECEPTOR CLASS ALPHA-1-RELATED"/>
    <property type="match status" value="1"/>
</dbReference>
<sequence length="172" mass="19394">MNLQTRLGYCSATTSDTAYRSKIRSYVLCGINITALFLAGLVFLANKAALKRKYSNLQSSYQLQENIDVIYVIIPLSIVQSFCHLLLSAAGAILFAYEGIVSAITYRILLTATYIIPYYTLIAPVLLLLLLKWSSKKRTTKLIAVTNLPDENSTYFATYSKMWDVTVDKYKF</sequence>
<keyword evidence="2 6" id="KW-0812">Transmembrane</keyword>
<keyword evidence="8" id="KW-1185">Reference proteome</keyword>
<keyword evidence="4 6" id="KW-0472">Membrane</keyword>
<keyword evidence="3 6" id="KW-1133">Transmembrane helix</keyword>
<feature type="transmembrane region" description="Helical" evidence="6">
    <location>
        <begin position="25"/>
        <end position="48"/>
    </location>
</feature>
<organism evidence="7 8">
    <name type="scientific">Cylicostephanus goldi</name>
    <name type="common">Nematode worm</name>
    <dbReference type="NCBI Taxonomy" id="71465"/>
    <lineage>
        <taxon>Eukaryota</taxon>
        <taxon>Metazoa</taxon>
        <taxon>Ecdysozoa</taxon>
        <taxon>Nematoda</taxon>
        <taxon>Chromadorea</taxon>
        <taxon>Rhabditida</taxon>
        <taxon>Rhabditina</taxon>
        <taxon>Rhabditomorpha</taxon>
        <taxon>Strongyloidea</taxon>
        <taxon>Strongylidae</taxon>
        <taxon>Cylicostephanus</taxon>
    </lineage>
</organism>
<feature type="transmembrane region" description="Helical" evidence="6">
    <location>
        <begin position="108"/>
        <end position="131"/>
    </location>
</feature>
<dbReference type="OrthoDB" id="5816941at2759"/>
<dbReference type="InterPro" id="IPR051080">
    <property type="entry name" value="Nematode_rcpt-like_serp_alpha"/>
</dbReference>
<comment type="subcellular location">
    <subcellularLocation>
        <location evidence="1">Membrane</location>
        <topology evidence="1">Multi-pass membrane protein</topology>
    </subcellularLocation>
</comment>
<accession>A0A3P6RQZ2</accession>
<reference evidence="7 8" key="1">
    <citation type="submission" date="2018-11" db="EMBL/GenBank/DDBJ databases">
        <authorList>
            <consortium name="Pathogen Informatics"/>
        </authorList>
    </citation>
    <scope>NUCLEOTIDE SEQUENCE [LARGE SCALE GENOMIC DNA]</scope>
</reference>
<comment type="similarity">
    <text evidence="5">Belongs to the nematode receptor-like protein sra family.</text>
</comment>
<dbReference type="PANTHER" id="PTHR31357">
    <property type="entry name" value="SERPENTINE RECEPTOR CLASS ALPHA-10"/>
    <property type="match status" value="1"/>
</dbReference>
<feature type="transmembrane region" description="Helical" evidence="6">
    <location>
        <begin position="69"/>
        <end position="96"/>
    </location>
</feature>
<name>A0A3P6RQZ2_CYLGO</name>
<dbReference type="AlphaFoldDB" id="A0A3P6RQZ2"/>
<evidence type="ECO:0000256" key="6">
    <source>
        <dbReference type="SAM" id="Phobius"/>
    </source>
</evidence>
<dbReference type="InterPro" id="IPR019408">
    <property type="entry name" value="7TM_GPCR_serpentine_rcpt_Srab"/>
</dbReference>
<evidence type="ECO:0000313" key="7">
    <source>
        <dbReference type="EMBL" id="VDK57180.1"/>
    </source>
</evidence>
<dbReference type="Proteomes" id="UP000271889">
    <property type="component" value="Unassembled WGS sequence"/>
</dbReference>
<dbReference type="EMBL" id="UYRV01010133">
    <property type="protein sequence ID" value="VDK57180.1"/>
    <property type="molecule type" value="Genomic_DNA"/>
</dbReference>
<dbReference type="GO" id="GO:0004984">
    <property type="term" value="F:olfactory receptor activity"/>
    <property type="evidence" value="ECO:0007669"/>
    <property type="project" value="TreeGrafter"/>
</dbReference>
<evidence type="ECO:0000256" key="4">
    <source>
        <dbReference type="ARBA" id="ARBA00023136"/>
    </source>
</evidence>
<evidence type="ECO:0000313" key="8">
    <source>
        <dbReference type="Proteomes" id="UP000271889"/>
    </source>
</evidence>
<evidence type="ECO:0000256" key="5">
    <source>
        <dbReference type="ARBA" id="ARBA00037994"/>
    </source>
</evidence>
<evidence type="ECO:0000256" key="3">
    <source>
        <dbReference type="ARBA" id="ARBA00022989"/>
    </source>
</evidence>
<protein>
    <submittedName>
        <fullName evidence="7">Uncharacterized protein</fullName>
    </submittedName>
</protein>
<dbReference type="Pfam" id="PF10292">
    <property type="entry name" value="7TM_GPCR_Srab"/>
    <property type="match status" value="1"/>
</dbReference>
<proteinExistence type="inferred from homology"/>
<evidence type="ECO:0000256" key="2">
    <source>
        <dbReference type="ARBA" id="ARBA00022692"/>
    </source>
</evidence>
<gene>
    <name evidence="7" type="ORF">CGOC_LOCUS3896</name>
</gene>